<reference evidence="1" key="1">
    <citation type="submission" date="2022-10" db="EMBL/GenBank/DDBJ databases">
        <title>WGS of marine actinomycetes from Thailand.</title>
        <authorList>
            <person name="Thawai C."/>
        </authorList>
    </citation>
    <scope>NUCLEOTIDE SEQUENCE</scope>
    <source>
        <strain evidence="1">SW21</strain>
    </source>
</reference>
<evidence type="ECO:0000313" key="1">
    <source>
        <dbReference type="EMBL" id="MCX2965259.1"/>
    </source>
</evidence>
<dbReference type="Proteomes" id="UP001143347">
    <property type="component" value="Unassembled WGS sequence"/>
</dbReference>
<keyword evidence="2" id="KW-1185">Reference proteome</keyword>
<name>A0A9X3D579_9ACTN</name>
<accession>A0A9X3D579</accession>
<proteinExistence type="predicted"/>
<dbReference type="EMBL" id="JAPKFM010000014">
    <property type="protein sequence ID" value="MCX2965259.1"/>
    <property type="molecule type" value="Genomic_DNA"/>
</dbReference>
<organism evidence="1 2">
    <name type="scientific">Gordonia aquimaris</name>
    <dbReference type="NCBI Taxonomy" id="2984863"/>
    <lineage>
        <taxon>Bacteria</taxon>
        <taxon>Bacillati</taxon>
        <taxon>Actinomycetota</taxon>
        <taxon>Actinomycetes</taxon>
        <taxon>Mycobacteriales</taxon>
        <taxon>Gordoniaceae</taxon>
        <taxon>Gordonia</taxon>
    </lineage>
</organism>
<evidence type="ECO:0000313" key="2">
    <source>
        <dbReference type="Proteomes" id="UP001143347"/>
    </source>
</evidence>
<gene>
    <name evidence="1" type="ORF">OSB52_14260</name>
</gene>
<comment type="caution">
    <text evidence="1">The sequence shown here is derived from an EMBL/GenBank/DDBJ whole genome shotgun (WGS) entry which is preliminary data.</text>
</comment>
<dbReference type="RefSeq" id="WP_235724610.1">
    <property type="nucleotide sequence ID" value="NZ_JAPKFM010000014.1"/>
</dbReference>
<protein>
    <submittedName>
        <fullName evidence="1">Uncharacterized protein</fullName>
    </submittedName>
</protein>
<sequence>MTAFAGIEVGARSTHRVSGATIPLEIPLSDQLTDAAPGATPTWDADS</sequence>
<dbReference type="AlphaFoldDB" id="A0A9X3D579"/>